<dbReference type="Proteomes" id="UP000029644">
    <property type="component" value="Unassembled WGS sequence"/>
</dbReference>
<feature type="domain" description="HYR-like" evidence="2">
    <location>
        <begin position="162"/>
        <end position="233"/>
    </location>
</feature>
<gene>
    <name evidence="4" type="ORF">JCM19300_2374</name>
</gene>
<feature type="domain" description="PKD-like" evidence="1">
    <location>
        <begin position="724"/>
        <end position="809"/>
    </location>
</feature>
<proteinExistence type="predicted"/>
<evidence type="ECO:0000313" key="5">
    <source>
        <dbReference type="Proteomes" id="UP000029644"/>
    </source>
</evidence>
<dbReference type="Pfam" id="PF19406">
    <property type="entry name" value="PKD_5"/>
    <property type="match status" value="2"/>
</dbReference>
<feature type="domain" description="PKD-like" evidence="1">
    <location>
        <begin position="631"/>
        <end position="715"/>
    </location>
</feature>
<evidence type="ECO:0000313" key="4">
    <source>
        <dbReference type="EMBL" id="GAL64221.1"/>
    </source>
</evidence>
<comment type="caution">
    <text evidence="4">The sequence shown here is derived from an EMBL/GenBank/DDBJ whole genome shotgun (WGS) entry which is preliminary data.</text>
</comment>
<evidence type="ECO:0000259" key="1">
    <source>
        <dbReference type="Pfam" id="PF19406"/>
    </source>
</evidence>
<reference evidence="4 5" key="1">
    <citation type="journal article" date="2014" name="Genome Announc.">
        <title>Draft Genome Sequences of Marine Flavobacterium Algibacter lectus Strains SS8 and NR4.</title>
        <authorList>
            <person name="Takatani N."/>
            <person name="Nakanishi M."/>
            <person name="Meirelles P."/>
            <person name="Mino S."/>
            <person name="Suda W."/>
            <person name="Oshima K."/>
            <person name="Hattori M."/>
            <person name="Ohkuma M."/>
            <person name="Hosokawa M."/>
            <person name="Miyashita K."/>
            <person name="Thompson F.L."/>
            <person name="Niwa A."/>
            <person name="Sawabe T."/>
            <person name="Sawabe T."/>
        </authorList>
    </citation>
    <scope>NUCLEOTIDE SEQUENCE [LARGE SCALE GENOMIC DNA]</scope>
    <source>
        <strain evidence="4 5">JCM 19300</strain>
    </source>
</reference>
<sequence>MPDGMTIPVNESSTVDCPANATNPGAPATIQDNCGNDVVPTLLTTPSAVACEGDMIWEYEYRDCADNVQVWQYTYIIDMPDGMTIPVNGSSTVDCPADATDPGAPATIKDNCGNDVVPTLLTTPSAVACEGDMVWEYEYRDCADNVRVWQYTYTIDMPDGMTIPANESSTVDCPADATDPGAPATIKDNCGNDVVPTLLTTPSAVACEGDMIWEYEYRDCADNVQVWQYTYTIDMPDGMTIPVNGNSTVDCPANATNPGAPATIQDNCGNDVVPTLLTTPSAVACEGDMIWEYEYRDCADNVQVWQYTYTIDMPDGMTIPANESSTVDCPADATNPGAPATIQDNCGNDVVPTLLTTPSAVACEGDMVWEYEYRDCADNVQVWQYTYTIDILTLPVVPTDDSSTVECIADAVQPTAPTVTDVCGNNIVPVITENTDPTCEGDKTYTFTYTDCANNVSVYTYTYTIDVSTLPVVPANETSTVECIADAVQPTAPTVTDVCGNNIVPVITENTDPACEGDKTYTFTYTDCANNVSVYTYAYTIETTTLPVVPTNDSSTVMDVADATEPAAPVVIDVCGNNIIPVVTENEDPLCDGEKIYTFTYTDCAGNTSVYTYTYTIDVTATLEITDTDVTVCSDVSMDYDLANLSSLSGVTFTWEIVPNTNVSGAANGNGTIISDVITNTSGVIQNILYTITPFNSDGCEGNTFELLVSVNPEPFVSVLPVDATCSNIALNHDLTTDVDLSGTTFSWVADENSNVNGETTTISTANSITDNLINTSGAVQTIIYIITPTSVDGCLGDPYQYIVTVSPEAELVVRKSTLAASDGSYNTVGEVIQYEIIVENINEVEVSNVTLSDVNADSGSISPLTFNTIPAFGTVTFNASHTITQADLDAGEVINSAIASGFDSCGTEVSDVSDDPSTTDPNDATVTVLEQTPSMSLEKVVTFNDENADGIPQEGETLTYNFTVSNTGTCR</sequence>
<evidence type="ECO:0000259" key="3">
    <source>
        <dbReference type="Pfam" id="PF24346"/>
    </source>
</evidence>
<feature type="domain" description="HYR-like" evidence="2">
    <location>
        <begin position="240"/>
        <end position="311"/>
    </location>
</feature>
<dbReference type="EMBL" id="BBNQ01000016">
    <property type="protein sequence ID" value="GAL64221.1"/>
    <property type="molecule type" value="Genomic_DNA"/>
</dbReference>
<evidence type="ECO:0000259" key="2">
    <source>
        <dbReference type="Pfam" id="PF23237"/>
    </source>
</evidence>
<feature type="domain" description="HYR-like" evidence="2">
    <location>
        <begin position="396"/>
        <end position="465"/>
    </location>
</feature>
<dbReference type="AlphaFoldDB" id="A0A090VHI7"/>
<accession>A0A090VHI7</accession>
<dbReference type="InterPro" id="IPR045828">
    <property type="entry name" value="PKD_Bacteroidetes"/>
</dbReference>
<dbReference type="Pfam" id="PF23237">
    <property type="entry name" value="HYR_4C"/>
    <property type="match status" value="8"/>
</dbReference>
<protein>
    <submittedName>
        <fullName evidence="4">Internalin putative</fullName>
    </submittedName>
</protein>
<feature type="domain" description="HYR-like" evidence="2">
    <location>
        <begin position="84"/>
        <end position="155"/>
    </location>
</feature>
<feature type="domain" description="HYR-like" evidence="2">
    <location>
        <begin position="6"/>
        <end position="77"/>
    </location>
</feature>
<organism evidence="4 5">
    <name type="scientific">Algibacter lectus</name>
    <dbReference type="NCBI Taxonomy" id="221126"/>
    <lineage>
        <taxon>Bacteria</taxon>
        <taxon>Pseudomonadati</taxon>
        <taxon>Bacteroidota</taxon>
        <taxon>Flavobacteriia</taxon>
        <taxon>Flavobacteriales</taxon>
        <taxon>Flavobacteriaceae</taxon>
        <taxon>Algibacter</taxon>
    </lineage>
</organism>
<dbReference type="Pfam" id="PF24346">
    <property type="entry name" value="DUF7507"/>
    <property type="match status" value="1"/>
</dbReference>
<feature type="domain" description="DUF7507" evidence="3">
    <location>
        <begin position="821"/>
        <end position="912"/>
    </location>
</feature>
<feature type="domain" description="HYR-like" evidence="2">
    <location>
        <begin position="548"/>
        <end position="617"/>
    </location>
</feature>
<feature type="domain" description="HYR-like" evidence="2">
    <location>
        <begin position="472"/>
        <end position="541"/>
    </location>
</feature>
<dbReference type="InterPro" id="IPR057078">
    <property type="entry name" value="HYR-4C"/>
</dbReference>
<feature type="domain" description="HYR-like" evidence="2">
    <location>
        <begin position="318"/>
        <end position="389"/>
    </location>
</feature>
<name>A0A090VHI7_9FLAO</name>
<dbReference type="InterPro" id="IPR055354">
    <property type="entry name" value="DUF7507"/>
</dbReference>